<organism evidence="4 5">
    <name type="scientific">Alpinimonas psychrophila</name>
    <dbReference type="NCBI Taxonomy" id="748908"/>
    <lineage>
        <taxon>Bacteria</taxon>
        <taxon>Bacillati</taxon>
        <taxon>Actinomycetota</taxon>
        <taxon>Actinomycetes</taxon>
        <taxon>Micrococcales</taxon>
        <taxon>Microbacteriaceae</taxon>
        <taxon>Alpinimonas</taxon>
    </lineage>
</organism>
<dbReference type="InterPro" id="IPR029479">
    <property type="entry name" value="Nitroreductase"/>
</dbReference>
<keyword evidence="5" id="KW-1185">Reference proteome</keyword>
<gene>
    <name evidence="4" type="ORF">FB555_002147</name>
</gene>
<feature type="domain" description="Nitroreductase" evidence="3">
    <location>
        <begin position="17"/>
        <end position="157"/>
    </location>
</feature>
<comment type="caution">
    <text evidence="4">The sequence shown here is derived from an EMBL/GenBank/DDBJ whole genome shotgun (WGS) entry which is preliminary data.</text>
</comment>
<protein>
    <submittedName>
        <fullName evidence="4">Nitroreductase</fullName>
    </submittedName>
</protein>
<reference evidence="4 5" key="1">
    <citation type="submission" date="2020-07" db="EMBL/GenBank/DDBJ databases">
        <title>Sequencing the genomes of 1000 actinobacteria strains.</title>
        <authorList>
            <person name="Klenk H.-P."/>
        </authorList>
    </citation>
    <scope>NUCLEOTIDE SEQUENCE [LARGE SCALE GENOMIC DNA]</scope>
    <source>
        <strain evidence="4 5">DSM 23737</strain>
    </source>
</reference>
<dbReference type="GO" id="GO:0016491">
    <property type="term" value="F:oxidoreductase activity"/>
    <property type="evidence" value="ECO:0007669"/>
    <property type="project" value="UniProtKB-KW"/>
</dbReference>
<dbReference type="SUPFAM" id="SSF55469">
    <property type="entry name" value="FMN-dependent nitroreductase-like"/>
    <property type="match status" value="1"/>
</dbReference>
<dbReference type="Gene3D" id="3.40.109.10">
    <property type="entry name" value="NADH Oxidase"/>
    <property type="match status" value="1"/>
</dbReference>
<dbReference type="InterPro" id="IPR000415">
    <property type="entry name" value="Nitroreductase-like"/>
</dbReference>
<dbReference type="Proteomes" id="UP000524237">
    <property type="component" value="Unassembled WGS sequence"/>
</dbReference>
<evidence type="ECO:0000313" key="4">
    <source>
        <dbReference type="EMBL" id="MBA8830020.1"/>
    </source>
</evidence>
<proteinExistence type="inferred from homology"/>
<evidence type="ECO:0000259" key="3">
    <source>
        <dbReference type="Pfam" id="PF00881"/>
    </source>
</evidence>
<evidence type="ECO:0000313" key="5">
    <source>
        <dbReference type="Proteomes" id="UP000524237"/>
    </source>
</evidence>
<dbReference type="Pfam" id="PF00881">
    <property type="entry name" value="Nitroreductase"/>
    <property type="match status" value="1"/>
</dbReference>
<keyword evidence="2" id="KW-0560">Oxidoreductase</keyword>
<evidence type="ECO:0000256" key="1">
    <source>
        <dbReference type="ARBA" id="ARBA00007118"/>
    </source>
</evidence>
<dbReference type="PANTHER" id="PTHR43673:SF10">
    <property type="entry name" value="NADH DEHYDROGENASE_NAD(P)H NITROREDUCTASE XCC3605-RELATED"/>
    <property type="match status" value="1"/>
</dbReference>
<evidence type="ECO:0000256" key="2">
    <source>
        <dbReference type="ARBA" id="ARBA00023002"/>
    </source>
</evidence>
<sequence>MSRLAITIAPISEIHATRWSPRSFDATAELTREAVTASLEAARWAPSANNVQPWRFVVGFRGDETFETIAANLMSFNTAWAPQASALVVNIAHTSDAEGKENTYALYDLGQAVAHFSLQATHDGLFTHQMGGINRDELAVAFNVPAGFSVVSVTAVGSLGAPDALPQVLAEREVAPRTRIELDEIVSYGPIETVAAAA</sequence>
<dbReference type="AlphaFoldDB" id="A0A7W3JVM0"/>
<comment type="similarity">
    <text evidence="1">Belongs to the nitroreductase family.</text>
</comment>
<dbReference type="EMBL" id="JACGWU010000010">
    <property type="protein sequence ID" value="MBA8830020.1"/>
    <property type="molecule type" value="Genomic_DNA"/>
</dbReference>
<dbReference type="RefSeq" id="WP_182485430.1">
    <property type="nucleotide sequence ID" value="NZ_JACGWU010000010.1"/>
</dbReference>
<dbReference type="CDD" id="cd02138">
    <property type="entry name" value="TdsD-like"/>
    <property type="match status" value="1"/>
</dbReference>
<dbReference type="PANTHER" id="PTHR43673">
    <property type="entry name" value="NAD(P)H NITROREDUCTASE YDGI-RELATED"/>
    <property type="match status" value="1"/>
</dbReference>
<accession>A0A7W3JVM0</accession>
<name>A0A7W3JVM0_9MICO</name>